<dbReference type="InterPro" id="IPR053197">
    <property type="entry name" value="F-box_SCFL_complex_component"/>
</dbReference>
<dbReference type="Proteomes" id="UP001497516">
    <property type="component" value="Chromosome 1"/>
</dbReference>
<sequence>MMSGSSQESKKLKRIHAVDRLSGLPDSILHHIISFLDSKSAVRTSLLARRWRCLWKHVPVLNFIQKSFPNLSSFTKHIHRILSLRFHQIPVSSITFKICGDKWGGAMKTFEKIMRYAHSHGGGGLHHLSFIDDKLQFNIREVADAIAASHHNESLKILMLRRCTLEREFDSHFKLLTILELHRCDLKPYPAGKLFDPFANLPCLSHLKLIGCLVYHHDTRFMISGLQLLVLEIHFSGSISEVRAPKLKSLYWWGSRSRYLPKLNLPALDHANIHLGWHMTCGDAALEEENLSFMNLFCGLRNAESLQLCFEKAKYIYHNVEQHFPLNTIKALIGPEAPPFTRLKSLKIQCAGQQKLPNIHYEVLHYFFEGSLSSEAKLLQFELVKEKQC</sequence>
<evidence type="ECO:0000313" key="2">
    <source>
        <dbReference type="EMBL" id="CAL1352213.1"/>
    </source>
</evidence>
<dbReference type="AlphaFoldDB" id="A0AAV2C6M2"/>
<dbReference type="SUPFAM" id="SSF52058">
    <property type="entry name" value="L domain-like"/>
    <property type="match status" value="1"/>
</dbReference>
<dbReference type="SMART" id="SM00256">
    <property type="entry name" value="FBOX"/>
    <property type="match status" value="1"/>
</dbReference>
<dbReference type="EMBL" id="OZ034813">
    <property type="protein sequence ID" value="CAL1352213.1"/>
    <property type="molecule type" value="Genomic_DNA"/>
</dbReference>
<proteinExistence type="predicted"/>
<dbReference type="Gene3D" id="3.80.10.10">
    <property type="entry name" value="Ribonuclease Inhibitor"/>
    <property type="match status" value="1"/>
</dbReference>
<dbReference type="Pfam" id="PF00646">
    <property type="entry name" value="F-box"/>
    <property type="match status" value="1"/>
</dbReference>
<reference evidence="2 3" key="1">
    <citation type="submission" date="2024-04" db="EMBL/GenBank/DDBJ databases">
        <authorList>
            <person name="Fracassetti M."/>
        </authorList>
    </citation>
    <scope>NUCLEOTIDE SEQUENCE [LARGE SCALE GENOMIC DNA]</scope>
</reference>
<dbReference type="PROSITE" id="PS50181">
    <property type="entry name" value="FBOX"/>
    <property type="match status" value="1"/>
</dbReference>
<accession>A0AAV2C6M2</accession>
<dbReference type="InterPro" id="IPR053781">
    <property type="entry name" value="F-box_AtFBL13-like"/>
</dbReference>
<gene>
    <name evidence="2" type="ORF">LTRI10_LOCUS201</name>
</gene>
<dbReference type="InterPro" id="IPR036047">
    <property type="entry name" value="F-box-like_dom_sf"/>
</dbReference>
<feature type="domain" description="F-box" evidence="1">
    <location>
        <begin position="18"/>
        <end position="71"/>
    </location>
</feature>
<name>A0AAV2C6M2_9ROSI</name>
<organism evidence="2 3">
    <name type="scientific">Linum trigynum</name>
    <dbReference type="NCBI Taxonomy" id="586398"/>
    <lineage>
        <taxon>Eukaryota</taxon>
        <taxon>Viridiplantae</taxon>
        <taxon>Streptophyta</taxon>
        <taxon>Embryophyta</taxon>
        <taxon>Tracheophyta</taxon>
        <taxon>Spermatophyta</taxon>
        <taxon>Magnoliopsida</taxon>
        <taxon>eudicotyledons</taxon>
        <taxon>Gunneridae</taxon>
        <taxon>Pentapetalae</taxon>
        <taxon>rosids</taxon>
        <taxon>fabids</taxon>
        <taxon>Malpighiales</taxon>
        <taxon>Linaceae</taxon>
        <taxon>Linum</taxon>
    </lineage>
</organism>
<evidence type="ECO:0000259" key="1">
    <source>
        <dbReference type="PROSITE" id="PS50181"/>
    </source>
</evidence>
<protein>
    <recommendedName>
        <fullName evidence="1">F-box domain-containing protein</fullName>
    </recommendedName>
</protein>
<dbReference type="CDD" id="cd22160">
    <property type="entry name" value="F-box_AtFBL13-like"/>
    <property type="match status" value="1"/>
</dbReference>
<dbReference type="SUPFAM" id="SSF81383">
    <property type="entry name" value="F-box domain"/>
    <property type="match status" value="1"/>
</dbReference>
<dbReference type="InterPro" id="IPR001810">
    <property type="entry name" value="F-box_dom"/>
</dbReference>
<dbReference type="InterPro" id="IPR032675">
    <property type="entry name" value="LRR_dom_sf"/>
</dbReference>
<keyword evidence="3" id="KW-1185">Reference proteome</keyword>
<dbReference type="PANTHER" id="PTHR34223">
    <property type="entry name" value="OS11G0201299 PROTEIN"/>
    <property type="match status" value="1"/>
</dbReference>
<evidence type="ECO:0000313" key="3">
    <source>
        <dbReference type="Proteomes" id="UP001497516"/>
    </source>
</evidence>
<dbReference type="PANTHER" id="PTHR34223:SF51">
    <property type="entry name" value="OS06G0556300 PROTEIN"/>
    <property type="match status" value="1"/>
</dbReference>
<dbReference type="Gene3D" id="1.20.1280.50">
    <property type="match status" value="1"/>
</dbReference>